<dbReference type="Pfam" id="PF13041">
    <property type="entry name" value="PPR_2"/>
    <property type="match status" value="3"/>
</dbReference>
<sequence length="852" mass="96562">MGWQGRRPSSNPYISILSLPNSSFFSDLLQSCIQSKSLPGVQRIHALLLKTHFDDEVFIQNRLIDAYAKCGSHDSGRQVFDRMHHRNTFTWNSIMGTLLNFDEAEWLFHSMPITDQCSWNLMVSGAAHHGCLNKALEYFKGMHMENFVLNGYSFSSALSACAGLVNFVLGVQIHALITKSPFVYDVHMGSALVDMYSKCQMPEDAHKVFNEMPHRNVVSWNSLISCYEQNGPVWKSLQMFQRMMKCGVEYDEVTLASLVSACASLSYIREGMQIHARAIKFEKWRSDLILCNALVDMYAKCDKVMAARRIFDRMLVKSTVSETAMLSGYVKSSKVVDARLMFVNMSEKNIVSWNALIAGYTQNDENEEALRLFLMLKRDSIWPSHYTFGNILNACANLADLQLGHQTHSHVLKHGFRFENGTEPDIFVGNSLLDMYLKCGSTNDAKKVFERMGERDKVSWNTMIVGYAQNGRGEEAIDLYKRMLLLEEAPDHVTMIGVLSGCSHAGLVEEGHGYFRSMFEQHDLIPSRDHYTCMIDLLGRAGRFGEVEKFIREMPVVPDSILWSSLLSACRVHQNVEMGEWAARRLFELDTENSGPYVLLSNMYAEIGRWADVVRVRKLMKERGIVKKPGCSWIEIGRRIHVFSVKDKTHPKRKKIYRISQVLRIQMERLGPCLGEWCQHLDSSPLHWPAILLHFLLQAAKKQPTRDDEPSLPLSMTSTQVTTYIFKYLPTQQKMPIIDVTAHYQGYFIGDYLLSKPNSDSLLPISVQSTAPPQFLHPSNRSVPAFDRTKGWSPACSCFGLPALTCCLFCPNSIPANLQSADPFGFHHPYSSPIITRPQGTRICAGTLKSAI</sequence>
<evidence type="ECO:0000256" key="2">
    <source>
        <dbReference type="PROSITE-ProRule" id="PRU00708"/>
    </source>
</evidence>
<feature type="repeat" description="PPR" evidence="2">
    <location>
        <begin position="216"/>
        <end position="250"/>
    </location>
</feature>
<dbReference type="Proteomes" id="UP001412067">
    <property type="component" value="Unassembled WGS sequence"/>
</dbReference>
<dbReference type="Gene3D" id="1.25.40.10">
    <property type="entry name" value="Tetratricopeptide repeat domain"/>
    <property type="match status" value="5"/>
</dbReference>
<dbReference type="EMBL" id="JBBWWR010000001">
    <property type="protein sequence ID" value="KAK8971430.1"/>
    <property type="molecule type" value="Genomic_DNA"/>
</dbReference>
<dbReference type="InterPro" id="IPR046848">
    <property type="entry name" value="E_motif"/>
</dbReference>
<feature type="repeat" description="PPR" evidence="2">
    <location>
        <begin position="425"/>
        <end position="455"/>
    </location>
</feature>
<dbReference type="Pfam" id="PF01535">
    <property type="entry name" value="PPR"/>
    <property type="match status" value="5"/>
</dbReference>
<dbReference type="InterPro" id="IPR011990">
    <property type="entry name" value="TPR-like_helical_dom_sf"/>
</dbReference>
<keyword evidence="4" id="KW-1185">Reference proteome</keyword>
<accession>A0ABR2N5Q8</accession>
<dbReference type="PROSITE" id="PS51375">
    <property type="entry name" value="PPR"/>
    <property type="match status" value="6"/>
</dbReference>
<name>A0ABR2N5Q8_9ASPA</name>
<evidence type="ECO:0000313" key="4">
    <source>
        <dbReference type="Proteomes" id="UP001412067"/>
    </source>
</evidence>
<feature type="repeat" description="PPR" evidence="2">
    <location>
        <begin position="287"/>
        <end position="321"/>
    </location>
</feature>
<organism evidence="3 4">
    <name type="scientific">Platanthera guangdongensis</name>
    <dbReference type="NCBI Taxonomy" id="2320717"/>
    <lineage>
        <taxon>Eukaryota</taxon>
        <taxon>Viridiplantae</taxon>
        <taxon>Streptophyta</taxon>
        <taxon>Embryophyta</taxon>
        <taxon>Tracheophyta</taxon>
        <taxon>Spermatophyta</taxon>
        <taxon>Magnoliopsida</taxon>
        <taxon>Liliopsida</taxon>
        <taxon>Asparagales</taxon>
        <taxon>Orchidaceae</taxon>
        <taxon>Orchidoideae</taxon>
        <taxon>Orchideae</taxon>
        <taxon>Orchidinae</taxon>
        <taxon>Platanthera</taxon>
    </lineage>
</organism>
<feature type="repeat" description="PPR" evidence="2">
    <location>
        <begin position="115"/>
        <end position="149"/>
    </location>
</feature>
<dbReference type="InterPro" id="IPR002885">
    <property type="entry name" value="PPR_rpt"/>
</dbReference>
<dbReference type="InterPro" id="IPR046960">
    <property type="entry name" value="PPR_At4g14850-like_plant"/>
</dbReference>
<protein>
    <submittedName>
        <fullName evidence="3">Pentatricopeptide repeat-containing protein</fullName>
    </submittedName>
</protein>
<gene>
    <name evidence="3" type="primary">PCMP-E76</name>
    <name evidence="3" type="ORF">KSP40_PGU008830</name>
</gene>
<keyword evidence="1" id="KW-0677">Repeat</keyword>
<reference evidence="3 4" key="1">
    <citation type="journal article" date="2022" name="Nat. Plants">
        <title>Genomes of leafy and leafless Platanthera orchids illuminate the evolution of mycoheterotrophy.</title>
        <authorList>
            <person name="Li M.H."/>
            <person name="Liu K.W."/>
            <person name="Li Z."/>
            <person name="Lu H.C."/>
            <person name="Ye Q.L."/>
            <person name="Zhang D."/>
            <person name="Wang J.Y."/>
            <person name="Li Y.F."/>
            <person name="Zhong Z.M."/>
            <person name="Liu X."/>
            <person name="Yu X."/>
            <person name="Liu D.K."/>
            <person name="Tu X.D."/>
            <person name="Liu B."/>
            <person name="Hao Y."/>
            <person name="Liao X.Y."/>
            <person name="Jiang Y.T."/>
            <person name="Sun W.H."/>
            <person name="Chen J."/>
            <person name="Chen Y.Q."/>
            <person name="Ai Y."/>
            <person name="Zhai J.W."/>
            <person name="Wu S.S."/>
            <person name="Zhou Z."/>
            <person name="Hsiao Y.Y."/>
            <person name="Wu W.L."/>
            <person name="Chen Y.Y."/>
            <person name="Lin Y.F."/>
            <person name="Hsu J.L."/>
            <person name="Li C.Y."/>
            <person name="Wang Z.W."/>
            <person name="Zhao X."/>
            <person name="Zhong W.Y."/>
            <person name="Ma X.K."/>
            <person name="Ma L."/>
            <person name="Huang J."/>
            <person name="Chen G.Z."/>
            <person name="Huang M.Z."/>
            <person name="Huang L."/>
            <person name="Peng D.H."/>
            <person name="Luo Y.B."/>
            <person name="Zou S.Q."/>
            <person name="Chen S.P."/>
            <person name="Lan S."/>
            <person name="Tsai W.C."/>
            <person name="Van de Peer Y."/>
            <person name="Liu Z.J."/>
        </authorList>
    </citation>
    <scope>NUCLEOTIDE SEQUENCE [LARGE SCALE GENOMIC DNA]</scope>
    <source>
        <strain evidence="3">Lor288</strain>
    </source>
</reference>
<feature type="repeat" description="PPR" evidence="2">
    <location>
        <begin position="349"/>
        <end position="383"/>
    </location>
</feature>
<feature type="repeat" description="PPR" evidence="2">
    <location>
        <begin position="456"/>
        <end position="490"/>
    </location>
</feature>
<dbReference type="PANTHER" id="PTHR47926">
    <property type="entry name" value="PENTATRICOPEPTIDE REPEAT-CONTAINING PROTEIN"/>
    <property type="match status" value="1"/>
</dbReference>
<comment type="caution">
    <text evidence="3">The sequence shown here is derived from an EMBL/GenBank/DDBJ whole genome shotgun (WGS) entry which is preliminary data.</text>
</comment>
<proteinExistence type="predicted"/>
<dbReference type="NCBIfam" id="TIGR00756">
    <property type="entry name" value="PPR"/>
    <property type="match status" value="6"/>
</dbReference>
<dbReference type="Pfam" id="PF20431">
    <property type="entry name" value="E_motif"/>
    <property type="match status" value="1"/>
</dbReference>
<dbReference type="PANTHER" id="PTHR47926:SF433">
    <property type="entry name" value="PENTATRICOPEPTIDE REPEAT-CONTAINING PROTEIN"/>
    <property type="match status" value="1"/>
</dbReference>
<evidence type="ECO:0000256" key="1">
    <source>
        <dbReference type="ARBA" id="ARBA00022737"/>
    </source>
</evidence>
<evidence type="ECO:0000313" key="3">
    <source>
        <dbReference type="EMBL" id="KAK8971430.1"/>
    </source>
</evidence>